<accession>A1RRZ0</accession>
<feature type="transmembrane region" description="Helical" evidence="1">
    <location>
        <begin position="127"/>
        <end position="146"/>
    </location>
</feature>
<feature type="transmembrane region" description="Helical" evidence="1">
    <location>
        <begin position="183"/>
        <end position="201"/>
    </location>
</feature>
<dbReference type="OrthoDB" id="28656at2157"/>
<dbReference type="eggNOG" id="arCOG05674">
    <property type="taxonomic scope" value="Archaea"/>
</dbReference>
<dbReference type="AlphaFoldDB" id="A1RRZ0"/>
<keyword evidence="1" id="KW-0472">Membrane</keyword>
<reference evidence="2" key="1">
    <citation type="submission" date="2006-12" db="EMBL/GenBank/DDBJ databases">
        <title>Complete sequence of Pyrobaculum islandicum DSM 4184.</title>
        <authorList>
            <person name="Copeland A."/>
            <person name="Lucas S."/>
            <person name="Lapidus A."/>
            <person name="Barry K."/>
            <person name="Detter J.C."/>
            <person name="Glavina del Rio T."/>
            <person name="Dalin E."/>
            <person name="Tice H."/>
            <person name="Pitluck S."/>
            <person name="Meincke L."/>
            <person name="Brettin T."/>
            <person name="Bruce D."/>
            <person name="Han C."/>
            <person name="Tapia R."/>
            <person name="Gilna P."/>
            <person name="Schmutz J."/>
            <person name="Larimer F."/>
            <person name="Land M."/>
            <person name="Hauser L."/>
            <person name="Kyrpides N."/>
            <person name="Mikhailova N."/>
            <person name="Cozen A.E."/>
            <person name="Fitz-Gibbon S.T."/>
            <person name="House C.H."/>
            <person name="Saltikov C."/>
            <person name="Lowe T."/>
            <person name="Richardson P."/>
        </authorList>
    </citation>
    <scope>NUCLEOTIDE SEQUENCE [LARGE SCALE GENOMIC DNA]</scope>
    <source>
        <strain evidence="2">DSM 4184</strain>
    </source>
</reference>
<dbReference type="Proteomes" id="UP000002595">
    <property type="component" value="Chromosome"/>
</dbReference>
<sequence>MEDLEDIYTFLLALILIYNNSLVLLGPTAWGTGVGPRRSFIIAVAGQLLGISTSHMSHIHVGTSEFLYIAALYTALSIAKISIPISIVGYAIYSLRPDAVILWLTSPTVSLIVFPLCKLLKRSDIMILPSLFLLMYVFGYNNVALFSRNIPLATLAVVVGTYLGLGFSRWVADLAALRPRTVVAINLATIIGAFIGISFNIPVSFTLVAYSAMLVASLSSSIRLIKIEKFVRAYVGIIIALIAAAIFPALKSLLLSLV</sequence>
<evidence type="ECO:0000313" key="2">
    <source>
        <dbReference type="EMBL" id="ABL87722.1"/>
    </source>
</evidence>
<proteinExistence type="predicted"/>
<feature type="transmembrane region" description="Helical" evidence="1">
    <location>
        <begin position="7"/>
        <end position="30"/>
    </location>
</feature>
<dbReference type="STRING" id="384616.Pisl_0544"/>
<dbReference type="KEGG" id="pis:Pisl_0544"/>
<feature type="transmembrane region" description="Helical" evidence="1">
    <location>
        <begin position="232"/>
        <end position="250"/>
    </location>
</feature>
<feature type="transmembrane region" description="Helical" evidence="1">
    <location>
        <begin position="99"/>
        <end position="120"/>
    </location>
</feature>
<keyword evidence="3" id="KW-1185">Reference proteome</keyword>
<organism evidence="2 3">
    <name type="scientific">Pyrobaculum islandicum (strain DSM 4184 / JCM 9189 / GEO3)</name>
    <dbReference type="NCBI Taxonomy" id="384616"/>
    <lineage>
        <taxon>Archaea</taxon>
        <taxon>Thermoproteota</taxon>
        <taxon>Thermoprotei</taxon>
        <taxon>Thermoproteales</taxon>
        <taxon>Thermoproteaceae</taxon>
        <taxon>Pyrobaculum</taxon>
    </lineage>
</organism>
<dbReference type="EMBL" id="CP000504">
    <property type="protein sequence ID" value="ABL87722.1"/>
    <property type="molecule type" value="Genomic_DNA"/>
</dbReference>
<feature type="transmembrane region" description="Helical" evidence="1">
    <location>
        <begin position="66"/>
        <end position="93"/>
    </location>
</feature>
<evidence type="ECO:0000256" key="1">
    <source>
        <dbReference type="SAM" id="Phobius"/>
    </source>
</evidence>
<feature type="transmembrane region" description="Helical" evidence="1">
    <location>
        <begin position="152"/>
        <end position="171"/>
    </location>
</feature>
<dbReference type="GeneID" id="4617400"/>
<gene>
    <name evidence="2" type="ordered locus">Pisl_0544</name>
</gene>
<keyword evidence="1" id="KW-0812">Transmembrane</keyword>
<keyword evidence="1" id="KW-1133">Transmembrane helix</keyword>
<name>A1RRZ0_PYRIL</name>
<evidence type="ECO:0000313" key="3">
    <source>
        <dbReference type="Proteomes" id="UP000002595"/>
    </source>
</evidence>
<dbReference type="HOGENOM" id="CLU_1092460_0_0_2"/>
<protein>
    <submittedName>
        <fullName evidence="2">Uncharacterized protein</fullName>
    </submittedName>
</protein>
<dbReference type="RefSeq" id="WP_011762299.1">
    <property type="nucleotide sequence ID" value="NC_008701.1"/>
</dbReference>